<proteinExistence type="inferred from homology"/>
<feature type="compositionally biased region" description="Basic and acidic residues" evidence="6">
    <location>
        <begin position="428"/>
        <end position="465"/>
    </location>
</feature>
<dbReference type="GO" id="GO:0016459">
    <property type="term" value="C:myosin complex"/>
    <property type="evidence" value="ECO:0007669"/>
    <property type="project" value="InterPro"/>
</dbReference>
<keyword evidence="3" id="KW-0175">Coiled coil</keyword>
<protein>
    <recommendedName>
        <fullName evidence="5">Cingulin</fullName>
    </recommendedName>
</protein>
<feature type="compositionally biased region" description="Basic and acidic residues" evidence="6">
    <location>
        <begin position="1128"/>
        <end position="1148"/>
    </location>
</feature>
<dbReference type="GO" id="GO:0008017">
    <property type="term" value="F:microtubule binding"/>
    <property type="evidence" value="ECO:0007669"/>
    <property type="project" value="TreeGrafter"/>
</dbReference>
<name>A0AAW1AM47_CROAD</name>
<feature type="compositionally biased region" description="Basic and acidic residues" evidence="6">
    <location>
        <begin position="492"/>
        <end position="502"/>
    </location>
</feature>
<evidence type="ECO:0000256" key="6">
    <source>
        <dbReference type="SAM" id="MobiDB-lite"/>
    </source>
</evidence>
<comment type="caution">
    <text evidence="8">The sequence shown here is derived from an EMBL/GenBank/DDBJ whole genome shotgun (WGS) entry which is preliminary data.</text>
</comment>
<evidence type="ECO:0000256" key="5">
    <source>
        <dbReference type="ARBA" id="ARBA00044075"/>
    </source>
</evidence>
<evidence type="ECO:0000256" key="3">
    <source>
        <dbReference type="ARBA" id="ARBA00023054"/>
    </source>
</evidence>
<organism evidence="8 9">
    <name type="scientific">Crotalus adamanteus</name>
    <name type="common">Eastern diamondback rattlesnake</name>
    <dbReference type="NCBI Taxonomy" id="8729"/>
    <lineage>
        <taxon>Eukaryota</taxon>
        <taxon>Metazoa</taxon>
        <taxon>Chordata</taxon>
        <taxon>Craniata</taxon>
        <taxon>Vertebrata</taxon>
        <taxon>Euteleostomi</taxon>
        <taxon>Lepidosauria</taxon>
        <taxon>Squamata</taxon>
        <taxon>Bifurcata</taxon>
        <taxon>Unidentata</taxon>
        <taxon>Episquamata</taxon>
        <taxon>Toxicofera</taxon>
        <taxon>Serpentes</taxon>
        <taxon>Colubroidea</taxon>
        <taxon>Viperidae</taxon>
        <taxon>Crotalinae</taxon>
        <taxon>Crotalus</taxon>
    </lineage>
</organism>
<keyword evidence="2" id="KW-0796">Tight junction</keyword>
<dbReference type="InterPro" id="IPR002928">
    <property type="entry name" value="Myosin_tail"/>
</dbReference>
<feature type="region of interest" description="Disordered" evidence="6">
    <location>
        <begin position="603"/>
        <end position="633"/>
    </location>
</feature>
<evidence type="ECO:0000259" key="7">
    <source>
        <dbReference type="Pfam" id="PF01576"/>
    </source>
</evidence>
<feature type="region of interest" description="Disordered" evidence="6">
    <location>
        <begin position="1413"/>
        <end position="1454"/>
    </location>
</feature>
<keyword evidence="2" id="KW-0965">Cell junction</keyword>
<evidence type="ECO:0000313" key="9">
    <source>
        <dbReference type="Proteomes" id="UP001474421"/>
    </source>
</evidence>
<gene>
    <name evidence="8" type="ORF">NXF25_018294</name>
</gene>
<dbReference type="PANTHER" id="PTHR46349">
    <property type="entry name" value="CINGULIN-LIKE PROTEIN 1-RELATED"/>
    <property type="match status" value="1"/>
</dbReference>
<feature type="compositionally biased region" description="Basic residues" evidence="6">
    <location>
        <begin position="291"/>
        <end position="306"/>
    </location>
</feature>
<dbReference type="Pfam" id="PF01576">
    <property type="entry name" value="Myosin_tail_1"/>
    <property type="match status" value="1"/>
</dbReference>
<dbReference type="GO" id="GO:0005923">
    <property type="term" value="C:bicellular tight junction"/>
    <property type="evidence" value="ECO:0007669"/>
    <property type="project" value="TreeGrafter"/>
</dbReference>
<dbReference type="GO" id="GO:0000226">
    <property type="term" value="P:microtubule cytoskeleton organization"/>
    <property type="evidence" value="ECO:0007669"/>
    <property type="project" value="TreeGrafter"/>
</dbReference>
<keyword evidence="9" id="KW-1185">Reference proteome</keyword>
<feature type="compositionally biased region" description="Basic and acidic residues" evidence="6">
    <location>
        <begin position="510"/>
        <end position="520"/>
    </location>
</feature>
<feature type="compositionally biased region" description="Polar residues" evidence="6">
    <location>
        <begin position="1439"/>
        <end position="1454"/>
    </location>
</feature>
<dbReference type="EMBL" id="JAOTOJ010000019">
    <property type="protein sequence ID" value="KAK9390964.1"/>
    <property type="molecule type" value="Genomic_DNA"/>
</dbReference>
<reference evidence="8 9" key="1">
    <citation type="journal article" date="2024" name="Proc. Natl. Acad. Sci. U.S.A.">
        <title>The genetic regulatory architecture and epigenomic basis for age-related changes in rattlesnake venom.</title>
        <authorList>
            <person name="Hogan M.P."/>
            <person name="Holding M.L."/>
            <person name="Nystrom G.S."/>
            <person name="Colston T.J."/>
            <person name="Bartlett D.A."/>
            <person name="Mason A.J."/>
            <person name="Ellsworth S.A."/>
            <person name="Rautsaw R.M."/>
            <person name="Lawrence K.C."/>
            <person name="Strickland J.L."/>
            <person name="He B."/>
            <person name="Fraser P."/>
            <person name="Margres M.J."/>
            <person name="Gilbert D.M."/>
            <person name="Gibbs H.L."/>
            <person name="Parkinson C.L."/>
            <person name="Rokyta D.R."/>
        </authorList>
    </citation>
    <scope>NUCLEOTIDE SEQUENCE [LARGE SCALE GENOMIC DNA]</scope>
    <source>
        <strain evidence="8">DRR0105</strain>
    </source>
</reference>
<feature type="compositionally biased region" description="Basic and acidic residues" evidence="6">
    <location>
        <begin position="603"/>
        <end position="614"/>
    </location>
</feature>
<dbReference type="Proteomes" id="UP001474421">
    <property type="component" value="Unassembled WGS sequence"/>
</dbReference>
<feature type="region of interest" description="Disordered" evidence="6">
    <location>
        <begin position="1127"/>
        <end position="1148"/>
    </location>
</feature>
<feature type="region of interest" description="Disordered" evidence="6">
    <location>
        <begin position="144"/>
        <end position="163"/>
    </location>
</feature>
<evidence type="ECO:0000256" key="2">
    <source>
        <dbReference type="ARBA" id="ARBA00022427"/>
    </source>
</evidence>
<evidence type="ECO:0000313" key="8">
    <source>
        <dbReference type="EMBL" id="KAK9390964.1"/>
    </source>
</evidence>
<feature type="compositionally biased region" description="Low complexity" evidence="6">
    <location>
        <begin position="221"/>
        <end position="234"/>
    </location>
</feature>
<comment type="subcellular location">
    <subcellularLocation>
        <location evidence="1">Cell junction</location>
        <location evidence="1">Tight junction</location>
    </subcellularLocation>
</comment>
<dbReference type="PANTHER" id="PTHR46349:SF4">
    <property type="entry name" value="CINGULIN"/>
    <property type="match status" value="1"/>
</dbReference>
<sequence length="1454" mass="165190">MQQLSGFVERRTGGGEPCLGDCTARQGGGGGPRSRLLGSRPRRSGREGCGAGRSGREACLDVAGRANGERRGRGRGAGSGNRLRPPGAAARSGAQPEPAGEQRGGGGSLKTSDWWRMDHSMNGTLAEKHSPIDYGVQIRFINDLKEPRKSQKVRPKAAKPGSYGVAVRVQGIDGQPFVVLNSGEKGGDSFGVQIKGGNKYERPAQSQTFGETFPGSPRAASSSKDLSGSISSDSDLPENPYGAKPPRYGSQYSTSDEELGLQRGPPADSLDGIRTSRSNPSSAPHGGYRTLPHKKSTGQQHLRRTQSHSSLLVPDPSDPPEPSHSLMNNSGYVSQSSPSGIPERGTAARDPSPPRAPNLRESTTTSFSGLRSVPKPTSSATDLPEPTQPVRTNNRDIDTKPLSSVDSLIHKFDGKAPPRGRASRRTRVSPESHQRSRSLDGRGTYHDTADGRERESDGRLGHFKEAAQQSSATKPLISVNAPGSRGATGQMMKEKKVEKAKMIQDWVNKSLEEPGMEKQARKPGQSDLQLKSTPDLLRDQQEVAQPGSSEYTKELIYSILKDRSTESDASAKRKTNLIFEKIQGLAAAPSSELRGSSVEVIELKPSVEEPDSRTKAPQRVESSLETTRHSLPPRPLEIRLRELEEECQRLQEAFEKKSRELQSTSKELRDVRTVKEQLEAKLTDLEDQLTDMQKALDRFQDLPSGSPDQDALLKELLETREDLEEIFVAKQKQEDQLRQRERELTALKGALKEEVSSHDKELDRVRQQYQQDMEQLRRNMEDVSQDQASLEAERQKVNSLVRTLQTELQESQEEATHWKEMSQRNKEDLRSVKQELMQVKVEREEFEEDLKESHERLAALRKEMDQIRNRSTDAEGLHELRKELREAREELQDMVEEKEDQQKVLRLRESEIVDLKEKLEDEVASRSRDLEGLNVRFQEKMQQLQKDCEEAFKAKAVLESEREATEQMRKLVESTLRESQEENDDLRRKILGLETQLKEYYHFADSWQDVETRLKEKIFKLEADRKQMEESVNSAVDQEQDLLLAKRSLESQLEEAQRNLHKLTLEHQDLSTSYQEELKQKEILRRAKNDLEEEKRLLDRSIVKLTKELKQMAEESHQALSDLQSQLEDYKEKSRKEISDSHKQAKDRNVEVEKMQYELGRSQDELLRLRQALQDSQAERENALLDKELLAQRLRNLEQEMETKQRFQDDRSRQVKALEDKAKRLEVELDEEHNSVELLTERINRSRDQIDQLRAELLQERSARQDLECDKVALERQNKDLKSRLTSNEVLQKPSVNVSQLESRIQDLQEKLLAEEREKTVLLSSNRKLERKVKELSIQIDEERQQVNDQKDQLSLRVKALKRQVDEAEEEIERLEAARKKALRELEEQHENSEQLQSRVKALEKDLWRKAARSTAESSLRDDQLSSDEDLDSAYGPSSIASLLTEGNLQTSSC</sequence>
<accession>A0AAW1AM47</accession>
<comment type="similarity">
    <text evidence="4">Belongs to the cingulin family.</text>
</comment>
<evidence type="ECO:0000256" key="1">
    <source>
        <dbReference type="ARBA" id="ARBA00004435"/>
    </source>
</evidence>
<feature type="compositionally biased region" description="Polar residues" evidence="6">
    <location>
        <begin position="360"/>
        <end position="381"/>
    </location>
</feature>
<feature type="compositionally biased region" description="Polar residues" evidence="6">
    <location>
        <begin position="327"/>
        <end position="339"/>
    </location>
</feature>
<evidence type="ECO:0000256" key="4">
    <source>
        <dbReference type="ARBA" id="ARBA00038467"/>
    </source>
</evidence>
<feature type="region of interest" description="Disordered" evidence="6">
    <location>
        <begin position="1"/>
        <end position="115"/>
    </location>
</feature>
<feature type="region of interest" description="Disordered" evidence="6">
    <location>
        <begin position="182"/>
        <end position="549"/>
    </location>
</feature>
<dbReference type="Gene3D" id="1.10.287.1490">
    <property type="match status" value="1"/>
</dbReference>
<feature type="domain" description="Myosin tail" evidence="7">
    <location>
        <begin position="1165"/>
        <end position="1405"/>
    </location>
</feature>